<evidence type="ECO:0000256" key="9">
    <source>
        <dbReference type="ARBA" id="ARBA00023136"/>
    </source>
</evidence>
<comment type="function">
    <text evidence="11">Plays a role in viral cell-to-cell propagation, by facilitating genome transport to neighboring plant cells through plasmosdesmata. May induce the formation of granular vesicles derived from the Endoplasmic reticulum, which align on actin filaments.</text>
</comment>
<organismHost>
    <name type="scientific">Gynura</name>
    <dbReference type="NCBI Taxonomy" id="109564"/>
</organismHost>
<evidence type="ECO:0000256" key="4">
    <source>
        <dbReference type="ARBA" id="ARBA00022448"/>
    </source>
</evidence>
<evidence type="ECO:0000256" key="13">
    <source>
        <dbReference type="ARBA" id="ARBA00033148"/>
    </source>
</evidence>
<keyword evidence="8" id="KW-0916">Viral movement protein</keyword>
<evidence type="ECO:0000256" key="2">
    <source>
        <dbReference type="ARBA" id="ARBA00010355"/>
    </source>
</evidence>
<evidence type="ECO:0000256" key="12">
    <source>
        <dbReference type="ARBA" id="ARBA00030266"/>
    </source>
</evidence>
<evidence type="ECO:0000256" key="3">
    <source>
        <dbReference type="ARBA" id="ARBA00013812"/>
    </source>
</evidence>
<reference evidence="14" key="1">
    <citation type="journal article" date="2011" name="Arch. Virol.">
        <title>Genomic sequence analysis of four new chrysanthemum virus B isolates: evidence of RNA recombination.</title>
        <authorList>
            <person name="Singh L."/>
            <person name="Hallan V."/>
            <person name="Martin D.P."/>
            <person name="Ram R."/>
            <person name="Zaidi A.A."/>
        </authorList>
    </citation>
    <scope>NUCLEOTIDE SEQUENCE</scope>
    <source>
        <strain evidence="14">Uttar Pradesh</strain>
    </source>
</reference>
<keyword evidence="4" id="KW-0813">Transport</keyword>
<organism evidence="14">
    <name type="scientific">Chrysanthemum virus B</name>
    <name type="common">CVB</name>
    <dbReference type="NCBI Taxonomy" id="12165"/>
    <lineage>
        <taxon>Viruses</taxon>
        <taxon>Riboviria</taxon>
        <taxon>Orthornavirae</taxon>
        <taxon>Kitrinoviricota</taxon>
        <taxon>Alsuviricetes</taxon>
        <taxon>Tymovirales</taxon>
        <taxon>Betaflexiviridae</taxon>
        <taxon>Quinvirinae</taxon>
        <taxon>Carlavirus</taxon>
        <taxon>Carlavirus betachrysanthemi</taxon>
    </lineage>
</organism>
<accession>A6Q0U4</accession>
<name>A6Q0U4_CVB</name>
<dbReference type="EMBL" id="AM765837">
    <property type="protein sequence ID" value="CAO78685.1"/>
    <property type="molecule type" value="Genomic_RNA"/>
</dbReference>
<keyword evidence="10" id="KW-1038">Host endoplasmic reticulum</keyword>
<evidence type="ECO:0000256" key="10">
    <source>
        <dbReference type="ARBA" id="ARBA00023184"/>
    </source>
</evidence>
<keyword evidence="9" id="KW-0472">Membrane</keyword>
<evidence type="ECO:0000256" key="5">
    <source>
        <dbReference type="ARBA" id="ARBA00022692"/>
    </source>
</evidence>
<evidence type="ECO:0000256" key="6">
    <source>
        <dbReference type="ARBA" id="ARBA00022870"/>
    </source>
</evidence>
<evidence type="ECO:0000256" key="1">
    <source>
        <dbReference type="ARBA" id="ARBA00004625"/>
    </source>
</evidence>
<keyword evidence="6" id="KW-1043">Host membrane</keyword>
<dbReference type="InterPro" id="IPR003411">
    <property type="entry name" value="TGBp3"/>
</dbReference>
<dbReference type="Pfam" id="PF02495">
    <property type="entry name" value="TGBp3"/>
    <property type="match status" value="1"/>
</dbReference>
<evidence type="ECO:0000313" key="14">
    <source>
        <dbReference type="EMBL" id="CAO78685.1"/>
    </source>
</evidence>
<sequence>MSLSYLDLLLAFGCVLAVSVIINCCLVSHNNCVIEITGEAVRISGCTFDRTFVELVKGLKPARH</sequence>
<dbReference type="GO" id="GO:0046740">
    <property type="term" value="P:transport of virus in host, cell to cell"/>
    <property type="evidence" value="ECO:0007669"/>
    <property type="project" value="UniProtKB-KW"/>
</dbReference>
<dbReference type="GO" id="GO:0044167">
    <property type="term" value="C:host cell endoplasmic reticulum membrane"/>
    <property type="evidence" value="ECO:0007669"/>
    <property type="project" value="UniProtKB-SubCell"/>
</dbReference>
<keyword evidence="7" id="KW-1133">Transmembrane helix</keyword>
<keyword evidence="5" id="KW-0812">Transmembrane</keyword>
<protein>
    <recommendedName>
        <fullName evidence="3">Movement protein TGBp3</fullName>
    </recommendedName>
    <alternativeName>
        <fullName evidence="12">7 kDa protein</fullName>
    </alternativeName>
    <alternativeName>
        <fullName evidence="13">Triple gene block 3 protein</fullName>
    </alternativeName>
</protein>
<proteinExistence type="inferred from homology"/>
<comment type="similarity">
    <text evidence="2">Belongs to the Tymovirales TGBp3 protein family.</text>
</comment>
<evidence type="ECO:0000256" key="11">
    <source>
        <dbReference type="ARBA" id="ARBA00025270"/>
    </source>
</evidence>
<evidence type="ECO:0000256" key="8">
    <source>
        <dbReference type="ARBA" id="ARBA00023031"/>
    </source>
</evidence>
<comment type="subcellular location">
    <subcellularLocation>
        <location evidence="1">Host endoplasmic reticulum membrane</location>
    </subcellularLocation>
</comment>
<evidence type="ECO:0000256" key="7">
    <source>
        <dbReference type="ARBA" id="ARBA00022989"/>
    </source>
</evidence>
<organismHost>
    <name type="scientific">Chrysanthemum morifolium</name>
    <name type="common">Florist's daisy</name>
    <name type="synonym">Dendranthema grandiflorum</name>
    <dbReference type="NCBI Taxonomy" id="41568"/>
</organismHost>